<gene>
    <name evidence="1" type="ORF">D7X96_26575</name>
</gene>
<proteinExistence type="predicted"/>
<keyword evidence="2" id="KW-1185">Reference proteome</keyword>
<evidence type="ECO:0000313" key="2">
    <source>
        <dbReference type="Proteomes" id="UP000282656"/>
    </source>
</evidence>
<comment type="caution">
    <text evidence="1">The sequence shown here is derived from an EMBL/GenBank/DDBJ whole genome shotgun (WGS) entry which is preliminary data.</text>
</comment>
<name>A0A3A8Q5R6_9BACT</name>
<dbReference type="EMBL" id="RAWM01000089">
    <property type="protein sequence ID" value="RKH64023.1"/>
    <property type="molecule type" value="Genomic_DNA"/>
</dbReference>
<evidence type="ECO:0000313" key="1">
    <source>
        <dbReference type="EMBL" id="RKH64023.1"/>
    </source>
</evidence>
<protein>
    <submittedName>
        <fullName evidence="1">Uncharacterized protein</fullName>
    </submittedName>
</protein>
<sequence length="89" mass="9433">MLGFRLAMDGALRCGCAKAVGVLMLWAAPALAEPPPVISRELLFGNPVRDDPTLSRSAAHGATKAWPRTLSGVVPVIRRNIAMKAEALL</sequence>
<reference evidence="2" key="1">
    <citation type="submission" date="2018-09" db="EMBL/GenBank/DDBJ databases">
        <authorList>
            <person name="Livingstone P.G."/>
            <person name="Whitworth D.E."/>
        </authorList>
    </citation>
    <scope>NUCLEOTIDE SEQUENCE [LARGE SCALE GENOMIC DNA]</scope>
    <source>
        <strain evidence="2">AB047A</strain>
    </source>
</reference>
<organism evidence="1 2">
    <name type="scientific">Corallococcus interemptor</name>
    <dbReference type="NCBI Taxonomy" id="2316720"/>
    <lineage>
        <taxon>Bacteria</taxon>
        <taxon>Pseudomonadati</taxon>
        <taxon>Myxococcota</taxon>
        <taxon>Myxococcia</taxon>
        <taxon>Myxococcales</taxon>
        <taxon>Cystobacterineae</taxon>
        <taxon>Myxococcaceae</taxon>
        <taxon>Corallococcus</taxon>
    </lineage>
</organism>
<dbReference type="Proteomes" id="UP000282656">
    <property type="component" value="Unassembled WGS sequence"/>
</dbReference>
<accession>A0A3A8Q5R6</accession>
<dbReference type="AlphaFoldDB" id="A0A3A8Q5R6"/>